<protein>
    <submittedName>
        <fullName evidence="1">16254_t:CDS:1</fullName>
    </submittedName>
</protein>
<dbReference type="EMBL" id="CAJVPT010029418">
    <property type="protein sequence ID" value="CAG8690742.1"/>
    <property type="molecule type" value="Genomic_DNA"/>
</dbReference>
<evidence type="ECO:0000313" key="1">
    <source>
        <dbReference type="EMBL" id="CAG8690742.1"/>
    </source>
</evidence>
<name>A0ACA9P7N8_9GLOM</name>
<comment type="caution">
    <text evidence="1">The sequence shown here is derived from an EMBL/GenBank/DDBJ whole genome shotgun (WGS) entry which is preliminary data.</text>
</comment>
<gene>
    <name evidence="1" type="ORF">ACOLOM_LOCUS9819</name>
</gene>
<proteinExistence type="predicted"/>
<keyword evidence="2" id="KW-1185">Reference proteome</keyword>
<reference evidence="1" key="1">
    <citation type="submission" date="2021-06" db="EMBL/GenBank/DDBJ databases">
        <authorList>
            <person name="Kallberg Y."/>
            <person name="Tangrot J."/>
            <person name="Rosling A."/>
        </authorList>
    </citation>
    <scope>NUCLEOTIDE SEQUENCE</scope>
    <source>
        <strain evidence="1">CL356</strain>
    </source>
</reference>
<evidence type="ECO:0000313" key="2">
    <source>
        <dbReference type="Proteomes" id="UP000789525"/>
    </source>
</evidence>
<accession>A0ACA9P7N8</accession>
<organism evidence="1 2">
    <name type="scientific">Acaulospora colombiana</name>
    <dbReference type="NCBI Taxonomy" id="27376"/>
    <lineage>
        <taxon>Eukaryota</taxon>
        <taxon>Fungi</taxon>
        <taxon>Fungi incertae sedis</taxon>
        <taxon>Mucoromycota</taxon>
        <taxon>Glomeromycotina</taxon>
        <taxon>Glomeromycetes</taxon>
        <taxon>Diversisporales</taxon>
        <taxon>Acaulosporaceae</taxon>
        <taxon>Acaulospora</taxon>
    </lineage>
</organism>
<sequence>MDMLYTVGIQIKKHGCEKWFQRLHPSHSLFLFAGRCILAVFIGHSKRYSTSYEPPKLESDIKYHFYVACGKMLDDMLGSTNQDTGTSQALSTIAILAVKYPVTIIISHNQHFPANIHDRKALKVS</sequence>
<dbReference type="Proteomes" id="UP000789525">
    <property type="component" value="Unassembled WGS sequence"/>
</dbReference>